<dbReference type="NCBIfam" id="NF006734">
    <property type="entry name" value="PRK09266.1"/>
    <property type="match status" value="1"/>
</dbReference>
<evidence type="ECO:0000256" key="1">
    <source>
        <dbReference type="ARBA" id="ARBA00009320"/>
    </source>
</evidence>
<protein>
    <submittedName>
        <fullName evidence="2">Aminotransferase class IV family protein</fullName>
    </submittedName>
</protein>
<evidence type="ECO:0000313" key="2">
    <source>
        <dbReference type="EMBL" id="QYC12218.1"/>
    </source>
</evidence>
<reference evidence="2 3" key="1">
    <citation type="submission" date="2021-07" db="EMBL/GenBank/DDBJ databases">
        <title>Isolation and characterization of bacteria from a gold mining with a capacity of golden bioaccumulation.</title>
        <authorList>
            <person name="Yang X.J."/>
        </authorList>
    </citation>
    <scope>NUCLEOTIDE SEQUENCE [LARGE SCALE GENOMIC DNA]</scope>
    <source>
        <strain evidence="2 3">Au29</strain>
    </source>
</reference>
<sequence>MSEILIDGCPARADDLSHFVLSNYGAFTSMQVEDGGVRGLDLHLARLEAEAVELFGVAVPQALLRERMRQALDGRGGRFSLRVNLFSEAISLRSPDAVVQPRVLTTLSPPASALTKPLRLKTQIYAREVPDLKHAATLGLTRARRLAAQAGFDDALFVDADGRISEGSIWNIGFIQGDALVWPEAPMLGGTGQGLLQRGAAEVGWSSATRPIHLSELADFDAAFICNSATPSCAVAAIDDHSFSTSDALMVRLNDLWRSNPCQTI</sequence>
<dbReference type="PANTHER" id="PTHR42743:SF2">
    <property type="entry name" value="AMINODEOXYCHORISMATE LYASE"/>
    <property type="match status" value="1"/>
</dbReference>
<comment type="similarity">
    <text evidence="1">Belongs to the class-IV pyridoxal-phosphate-dependent aminotransferase family.</text>
</comment>
<gene>
    <name evidence="2" type="ORF">KWG56_09165</name>
</gene>
<evidence type="ECO:0000313" key="3">
    <source>
        <dbReference type="Proteomes" id="UP000824334"/>
    </source>
</evidence>
<dbReference type="Proteomes" id="UP000824334">
    <property type="component" value="Chromosome"/>
</dbReference>
<dbReference type="InterPro" id="IPR050571">
    <property type="entry name" value="Class-IV_PLP-Dep_Aminotrnsfr"/>
</dbReference>
<keyword evidence="2" id="KW-0808">Transferase</keyword>
<keyword evidence="2" id="KW-0032">Aminotransferase</keyword>
<name>A0ABX8TLX2_9CAUL</name>
<dbReference type="EMBL" id="CP080034">
    <property type="protein sequence ID" value="QYC12218.1"/>
    <property type="molecule type" value="Genomic_DNA"/>
</dbReference>
<keyword evidence="3" id="KW-1185">Reference proteome</keyword>
<dbReference type="GO" id="GO:0008483">
    <property type="term" value="F:transaminase activity"/>
    <property type="evidence" value="ECO:0007669"/>
    <property type="project" value="UniProtKB-KW"/>
</dbReference>
<dbReference type="Pfam" id="PF01063">
    <property type="entry name" value="Aminotran_4"/>
    <property type="match status" value="1"/>
</dbReference>
<dbReference type="InterPro" id="IPR001544">
    <property type="entry name" value="Aminotrans_IV"/>
</dbReference>
<organism evidence="2 3">
    <name type="scientific">Brevundimonas nasdae</name>
    <dbReference type="NCBI Taxonomy" id="172043"/>
    <lineage>
        <taxon>Bacteria</taxon>
        <taxon>Pseudomonadati</taxon>
        <taxon>Pseudomonadota</taxon>
        <taxon>Alphaproteobacteria</taxon>
        <taxon>Caulobacterales</taxon>
        <taxon>Caulobacteraceae</taxon>
        <taxon>Brevundimonas</taxon>
    </lineage>
</organism>
<dbReference type="PANTHER" id="PTHR42743">
    <property type="entry name" value="AMINO-ACID AMINOTRANSFERASE"/>
    <property type="match status" value="1"/>
</dbReference>
<proteinExistence type="inferred from homology"/>
<accession>A0ABX8TLX2</accession>